<evidence type="ECO:0000256" key="2">
    <source>
        <dbReference type="ARBA" id="ARBA00022618"/>
    </source>
</evidence>
<dbReference type="InterPro" id="IPR016901">
    <property type="entry name" value="APC10/Doc1"/>
</dbReference>
<dbReference type="GO" id="GO:0070979">
    <property type="term" value="P:protein K11-linked ubiquitination"/>
    <property type="evidence" value="ECO:0007669"/>
    <property type="project" value="TreeGrafter"/>
</dbReference>
<dbReference type="PANTHER" id="PTHR12936">
    <property type="entry name" value="ANAPHASE-PROMOTING COMPLEX 10"/>
    <property type="match status" value="1"/>
</dbReference>
<protein>
    <submittedName>
        <fullName evidence="9">Uncharacterized protein LOC34621377</fullName>
    </submittedName>
</protein>
<keyword evidence="3" id="KW-0498">Mitosis</keyword>
<dbReference type="SUPFAM" id="SSF49785">
    <property type="entry name" value="Galactose-binding domain-like"/>
    <property type="match status" value="1"/>
</dbReference>
<dbReference type="RefSeq" id="XP_026191449.1">
    <property type="nucleotide sequence ID" value="XM_026335664.1"/>
</dbReference>
<evidence type="ECO:0000256" key="3">
    <source>
        <dbReference type="ARBA" id="ARBA00022776"/>
    </source>
</evidence>
<keyword evidence="4" id="KW-0833">Ubl conjugation pathway</keyword>
<dbReference type="GO" id="GO:0005680">
    <property type="term" value="C:anaphase-promoting complex"/>
    <property type="evidence" value="ECO:0007669"/>
    <property type="project" value="InterPro"/>
</dbReference>
<dbReference type="PANTHER" id="PTHR12936:SF0">
    <property type="entry name" value="ANAPHASE-PROMOTING COMPLEX SUBUNIT 10"/>
    <property type="match status" value="1"/>
</dbReference>
<keyword evidence="8" id="KW-1185">Reference proteome</keyword>
<proteinExistence type="inferred from homology"/>
<evidence type="ECO:0000256" key="6">
    <source>
        <dbReference type="SAM" id="MobiDB-lite"/>
    </source>
</evidence>
<dbReference type="CDD" id="cd08366">
    <property type="entry name" value="APC10"/>
    <property type="match status" value="1"/>
</dbReference>
<evidence type="ECO:0000259" key="7">
    <source>
        <dbReference type="PROSITE" id="PS51284"/>
    </source>
</evidence>
<evidence type="ECO:0000256" key="4">
    <source>
        <dbReference type="ARBA" id="ARBA00022786"/>
    </source>
</evidence>
<comment type="similarity">
    <text evidence="1">Belongs to the APC10 family.</text>
</comment>
<dbReference type="InterPro" id="IPR008979">
    <property type="entry name" value="Galactose-bd-like_sf"/>
</dbReference>
<feature type="region of interest" description="Disordered" evidence="6">
    <location>
        <begin position="1"/>
        <end position="37"/>
    </location>
</feature>
<dbReference type="PROSITE" id="PS51284">
    <property type="entry name" value="DOC"/>
    <property type="match status" value="1"/>
</dbReference>
<gene>
    <name evidence="9" type="primary">LOC34621377</name>
</gene>
<evidence type="ECO:0000256" key="1">
    <source>
        <dbReference type="ARBA" id="ARBA00006762"/>
    </source>
</evidence>
<keyword evidence="5" id="KW-0131">Cell cycle</keyword>
<dbReference type="SMART" id="SM01337">
    <property type="entry name" value="APC10"/>
    <property type="match status" value="1"/>
</dbReference>
<dbReference type="AlphaFoldDB" id="A0A6P6RVD1"/>
<dbReference type="Gene3D" id="2.60.120.260">
    <property type="entry name" value="Galactose-binding domain-like"/>
    <property type="match status" value="1"/>
</dbReference>
<organism evidence="8 9">
    <name type="scientific">Cyclospora cayetanensis</name>
    <dbReference type="NCBI Taxonomy" id="88456"/>
    <lineage>
        <taxon>Eukaryota</taxon>
        <taxon>Sar</taxon>
        <taxon>Alveolata</taxon>
        <taxon>Apicomplexa</taxon>
        <taxon>Conoidasida</taxon>
        <taxon>Coccidia</taxon>
        <taxon>Eucoccidiorida</taxon>
        <taxon>Eimeriorina</taxon>
        <taxon>Eimeriidae</taxon>
        <taxon>Cyclospora</taxon>
    </lineage>
</organism>
<evidence type="ECO:0000256" key="5">
    <source>
        <dbReference type="ARBA" id="ARBA00023306"/>
    </source>
</evidence>
<dbReference type="GeneID" id="34621377"/>
<feature type="domain" description="DOC" evidence="7">
    <location>
        <begin position="109"/>
        <end position="321"/>
    </location>
</feature>
<accession>A0A6P6RVD1</accession>
<feature type="region of interest" description="Disordered" evidence="6">
    <location>
        <begin position="56"/>
        <end position="99"/>
    </location>
</feature>
<dbReference type="OrthoDB" id="24948at2759"/>
<name>A0A6P6RVD1_9EIME</name>
<reference evidence="9" key="1">
    <citation type="submission" date="2025-08" db="UniProtKB">
        <authorList>
            <consortium name="RefSeq"/>
        </authorList>
    </citation>
    <scope>IDENTIFICATION</scope>
</reference>
<dbReference type="InterPro" id="IPR004939">
    <property type="entry name" value="APC_su10/DOC_dom"/>
</dbReference>
<keyword evidence="2" id="KW-0132">Cell division</keyword>
<evidence type="ECO:0000313" key="8">
    <source>
        <dbReference type="Proteomes" id="UP000515125"/>
    </source>
</evidence>
<dbReference type="Proteomes" id="UP000515125">
    <property type="component" value="Unplaced"/>
</dbReference>
<sequence>MEESEWGDPRFASDDEFASPSDLVDAHPRTQPGGDALSSFSCCCTSCEPRQIAQESQTLGGPPEGPLNQPSALRTSRTTSTSSPLPALHTSSSSTSKETEGLPVSILMLQYPLFFCDVDLPFTLELKRSWREIGGLASWTLSSAKEGNGVQALRDNSSISFWQSEGQAPHTVTLQFNREMPVTRVDLLVNFHLDESYTPKRIQIKMGSSPATLSVVRDVEFVVTDDQNCWWGIELTAAHAIKLVNGLENHSQEALDLVLHGVETSEYLRAACLQIAVLTTHQQGRDTHIRQVRIYGPIEGYEDPSTISEHAQTAADRVRSGLLSYADEGAYGLDLAGEGTDTPHLNPRETDMPALSRAWSQDFLAALAGTQPAPP</sequence>
<feature type="compositionally biased region" description="Low complexity" evidence="6">
    <location>
        <begin position="70"/>
        <end position="96"/>
    </location>
</feature>
<dbReference type="Pfam" id="PF03256">
    <property type="entry name" value="ANAPC10"/>
    <property type="match status" value="1"/>
</dbReference>
<dbReference type="GO" id="GO:0051301">
    <property type="term" value="P:cell division"/>
    <property type="evidence" value="ECO:0007669"/>
    <property type="project" value="UniProtKB-KW"/>
</dbReference>
<dbReference type="GO" id="GO:0031145">
    <property type="term" value="P:anaphase-promoting complex-dependent catabolic process"/>
    <property type="evidence" value="ECO:0007669"/>
    <property type="project" value="InterPro"/>
</dbReference>
<evidence type="ECO:0000313" key="9">
    <source>
        <dbReference type="RefSeq" id="XP_026191449.1"/>
    </source>
</evidence>